<dbReference type="EMBL" id="CADCTQ010000578">
    <property type="protein sequence ID" value="CAA9321939.1"/>
    <property type="molecule type" value="Genomic_DNA"/>
</dbReference>
<dbReference type="Pfam" id="PF08212">
    <property type="entry name" value="Lipocalin_2"/>
    <property type="match status" value="1"/>
</dbReference>
<dbReference type="InterPro" id="IPR000566">
    <property type="entry name" value="Lipocln_cytosolic_FA-bd_dom"/>
</dbReference>
<protein>
    <recommendedName>
        <fullName evidence="3">Lipocalin/cytosolic fatty-acid binding domain-containing protein</fullName>
    </recommendedName>
</protein>
<evidence type="ECO:0000256" key="1">
    <source>
        <dbReference type="ARBA" id="ARBA00006889"/>
    </source>
</evidence>
<dbReference type="InterPro" id="IPR022272">
    <property type="entry name" value="Lipocalin_CS"/>
</dbReference>
<evidence type="ECO:0000259" key="3">
    <source>
        <dbReference type="Pfam" id="PF08212"/>
    </source>
</evidence>
<accession>A0A6J4L5K6</accession>
<name>A0A6J4L5K6_9SPHI</name>
<dbReference type="PROSITE" id="PS00213">
    <property type="entry name" value="LIPOCALIN"/>
    <property type="match status" value="1"/>
</dbReference>
<dbReference type="InterPro" id="IPR047202">
    <property type="entry name" value="Lipocalin_Blc-like_dom"/>
</dbReference>
<dbReference type="Gene3D" id="2.40.128.20">
    <property type="match status" value="1"/>
</dbReference>
<evidence type="ECO:0000313" key="4">
    <source>
        <dbReference type="EMBL" id="CAA9321939.1"/>
    </source>
</evidence>
<dbReference type="InterPro" id="IPR022271">
    <property type="entry name" value="Lipocalin_ApoD"/>
</dbReference>
<dbReference type="InterPro" id="IPR012674">
    <property type="entry name" value="Calycin"/>
</dbReference>
<sequence length="195" mass="21563">MMETRGLTNRKNLLIAAGALAVGTAATYWLRRAKDKPHDPLPTAPLVDLTQYMGEWFEVARLPVSYEENCVGTKAIYTMQPDGSVAILNTCHKGGLDGPLKTAKGKATVADRQSKSKLKVSFFWPFTGDYYILEVGNGYEYALVGEPSRKNLWILSRTPQMELQLLHNLVGKAQRLGFDTGRLIYTQQPGGRSVG</sequence>
<dbReference type="PIRSF" id="PIRSF036893">
    <property type="entry name" value="Lipocalin_ApoD"/>
    <property type="match status" value="1"/>
</dbReference>
<dbReference type="SUPFAM" id="SSF50814">
    <property type="entry name" value="Lipocalins"/>
    <property type="match status" value="1"/>
</dbReference>
<dbReference type="CDD" id="cd19438">
    <property type="entry name" value="lipocalin_Blc-like"/>
    <property type="match status" value="1"/>
</dbReference>
<reference evidence="4" key="1">
    <citation type="submission" date="2020-02" db="EMBL/GenBank/DDBJ databases">
        <authorList>
            <person name="Meier V. D."/>
        </authorList>
    </citation>
    <scope>NUCLEOTIDE SEQUENCE</scope>
    <source>
        <strain evidence="4">AVDCRST_MAG56</strain>
    </source>
</reference>
<dbReference type="AlphaFoldDB" id="A0A6J4L5K6"/>
<dbReference type="PRINTS" id="PR01171">
    <property type="entry name" value="BCTLIPOCALIN"/>
</dbReference>
<feature type="domain" description="Lipocalin/cytosolic fatty-acid binding" evidence="3">
    <location>
        <begin position="47"/>
        <end position="188"/>
    </location>
</feature>
<dbReference type="InterPro" id="IPR002446">
    <property type="entry name" value="Lipocalin_bac"/>
</dbReference>
<gene>
    <name evidence="4" type="ORF">AVDCRST_MAG56-6962</name>
</gene>
<dbReference type="GO" id="GO:0006950">
    <property type="term" value="P:response to stress"/>
    <property type="evidence" value="ECO:0007669"/>
    <property type="project" value="UniProtKB-ARBA"/>
</dbReference>
<proteinExistence type="inferred from homology"/>
<dbReference type="PANTHER" id="PTHR10612">
    <property type="entry name" value="APOLIPOPROTEIN D"/>
    <property type="match status" value="1"/>
</dbReference>
<organism evidence="4">
    <name type="scientific">uncultured Cytophagales bacterium</name>
    <dbReference type="NCBI Taxonomy" id="158755"/>
    <lineage>
        <taxon>Bacteria</taxon>
        <taxon>Pseudomonadati</taxon>
        <taxon>Bacteroidota</taxon>
        <taxon>Sphingobacteriia</taxon>
        <taxon>Sphingobacteriales</taxon>
        <taxon>environmental samples</taxon>
    </lineage>
</organism>
<dbReference type="PANTHER" id="PTHR10612:SF34">
    <property type="entry name" value="APOLIPOPROTEIN D"/>
    <property type="match status" value="1"/>
</dbReference>
<evidence type="ECO:0000256" key="2">
    <source>
        <dbReference type="PIRNR" id="PIRNR036893"/>
    </source>
</evidence>
<comment type="similarity">
    <text evidence="1 2">Belongs to the calycin superfamily. Lipocalin family.</text>
</comment>